<dbReference type="Proteomes" id="UP000298774">
    <property type="component" value="Chromosome"/>
</dbReference>
<dbReference type="Proteomes" id="UP001277471">
    <property type="component" value="Unassembled WGS sequence"/>
</dbReference>
<evidence type="ECO:0000256" key="1">
    <source>
        <dbReference type="SAM" id="SignalP"/>
    </source>
</evidence>
<feature type="signal peptide" evidence="1">
    <location>
        <begin position="1"/>
        <end position="22"/>
    </location>
</feature>
<keyword evidence="5" id="KW-1185">Reference proteome</keyword>
<dbReference type="RefSeq" id="WP_014240906.1">
    <property type="nucleotide sequence ID" value="NZ_CP012914.1"/>
</dbReference>
<name>A0A0P0EIN7_AZOBR</name>
<organism evidence="3 4">
    <name type="scientific">Azospirillum brasilense</name>
    <dbReference type="NCBI Taxonomy" id="192"/>
    <lineage>
        <taxon>Bacteria</taxon>
        <taxon>Pseudomonadati</taxon>
        <taxon>Pseudomonadota</taxon>
        <taxon>Alphaproteobacteria</taxon>
        <taxon>Rhodospirillales</taxon>
        <taxon>Azospirillaceae</taxon>
        <taxon>Azospirillum</taxon>
    </lineage>
</organism>
<evidence type="ECO:0000313" key="4">
    <source>
        <dbReference type="Proteomes" id="UP000298774"/>
    </source>
</evidence>
<proteinExistence type="predicted"/>
<dbReference type="GeneID" id="56452698"/>
<reference evidence="3 4" key="1">
    <citation type="submission" date="2018-09" db="EMBL/GenBank/DDBJ databases">
        <title>Whole genome based analysis of evolution and adaptive divergence in Indian and Brazilian strains of Azospirillum brasilense.</title>
        <authorList>
            <person name="Singh C."/>
            <person name="Tripathi A.K."/>
        </authorList>
    </citation>
    <scope>NUCLEOTIDE SEQUENCE [LARGE SCALE GENOMIC DNA]</scope>
    <source>
        <strain evidence="3 4">MTCC4038</strain>
    </source>
</reference>
<sequence>MRRLTLIAVAATTLLAAPHAFANDLKTGGMPVNPMMMQPGFGSPFAAAPSLSSTNVGVATNLAAGIGNKAKQNVFTMQQGTGGSLVNTNVGVATNVAAGIGNKAKQNVTGVTFGFGKGGLLDTNVGVTTNVAAGIGNAAGQNLFGLKAQ</sequence>
<dbReference type="EMBL" id="JAWXYC010000004">
    <property type="protein sequence ID" value="MDX5954439.1"/>
    <property type="molecule type" value="Genomic_DNA"/>
</dbReference>
<accession>A0A0P0EIN7</accession>
<feature type="chain" id="PRO_5044545077" evidence="1">
    <location>
        <begin position="23"/>
        <end position="149"/>
    </location>
</feature>
<dbReference type="EMBL" id="CP032339">
    <property type="protein sequence ID" value="QCO08267.1"/>
    <property type="molecule type" value="Genomic_DNA"/>
</dbReference>
<evidence type="ECO:0000313" key="2">
    <source>
        <dbReference type="EMBL" id="MDX5954439.1"/>
    </source>
</evidence>
<dbReference type="AlphaFoldDB" id="A0A0P0EIN7"/>
<protein>
    <submittedName>
        <fullName evidence="3">Uncharacterized protein</fullName>
    </submittedName>
</protein>
<reference evidence="2 5" key="2">
    <citation type="submission" date="2023-11" db="EMBL/GenBank/DDBJ databases">
        <title>MicrobeMod: A computational toolkit for identifying prokaryotic methylation and restriction-modification with nanopore sequencing.</title>
        <authorList>
            <person name="Crits-Christoph A."/>
            <person name="Kang S.C."/>
            <person name="Lee H."/>
            <person name="Ostrov N."/>
        </authorList>
    </citation>
    <scope>NUCLEOTIDE SEQUENCE [LARGE SCALE GENOMIC DNA]</scope>
    <source>
        <strain evidence="2 5">ATCC 29145</strain>
    </source>
</reference>
<dbReference type="KEGG" id="abf:AMK58_09765"/>
<evidence type="ECO:0000313" key="5">
    <source>
        <dbReference type="Proteomes" id="UP001277471"/>
    </source>
</evidence>
<gene>
    <name evidence="3" type="ORF">D3868_03950</name>
    <name evidence="2" type="ORF">SIM66_25020</name>
</gene>
<keyword evidence="1" id="KW-0732">Signal</keyword>
<evidence type="ECO:0000313" key="3">
    <source>
        <dbReference type="EMBL" id="QCO08267.1"/>
    </source>
</evidence>